<dbReference type="STRING" id="1121013.GCA_000426365_00794"/>
<evidence type="ECO:0000313" key="1">
    <source>
        <dbReference type="EMBL" id="KFN49039.1"/>
    </source>
</evidence>
<comment type="caution">
    <text evidence="1">The sequence shown here is derived from an EMBL/GenBank/DDBJ whole genome shotgun (WGS) entry which is preliminary data.</text>
</comment>
<sequence length="117" mass="11703">ADAEFRAAQAAGRPATMAAQAAGAAPVAAVDSFILADGIENAWRRVGIALGKIDGVSVGESSQLLHGHEVSFEGTTMLVRVEDLGGQSRVVALGADGQPLSGGAAARLLGLLKARLG</sequence>
<name>A0A091BE03_9GAMM</name>
<reference evidence="1 2" key="1">
    <citation type="submission" date="2013-09" db="EMBL/GenBank/DDBJ databases">
        <title>Genome sequencing of Arenimonas composti.</title>
        <authorList>
            <person name="Chen F."/>
            <person name="Wang G."/>
        </authorList>
    </citation>
    <scope>NUCLEOTIDE SEQUENCE [LARGE SCALE GENOMIC DNA]</scope>
    <source>
        <strain evidence="1 2">TR7-09</strain>
    </source>
</reference>
<protein>
    <submittedName>
        <fullName evidence="1">Uncharacterized protein</fullName>
    </submittedName>
</protein>
<dbReference type="Proteomes" id="UP000029391">
    <property type="component" value="Unassembled WGS sequence"/>
</dbReference>
<feature type="non-terminal residue" evidence="1">
    <location>
        <position position="1"/>
    </location>
</feature>
<proteinExistence type="predicted"/>
<gene>
    <name evidence="1" type="ORF">P873_12920</name>
</gene>
<organism evidence="1 2">
    <name type="scientific">Arenimonas composti TR7-09 = DSM 18010</name>
    <dbReference type="NCBI Taxonomy" id="1121013"/>
    <lineage>
        <taxon>Bacteria</taxon>
        <taxon>Pseudomonadati</taxon>
        <taxon>Pseudomonadota</taxon>
        <taxon>Gammaproteobacteria</taxon>
        <taxon>Lysobacterales</taxon>
        <taxon>Lysobacteraceae</taxon>
        <taxon>Arenimonas</taxon>
    </lineage>
</organism>
<keyword evidence="2" id="KW-1185">Reference proteome</keyword>
<dbReference type="EMBL" id="AWXU01000044">
    <property type="protein sequence ID" value="KFN49039.1"/>
    <property type="molecule type" value="Genomic_DNA"/>
</dbReference>
<dbReference type="AlphaFoldDB" id="A0A091BE03"/>
<evidence type="ECO:0000313" key="2">
    <source>
        <dbReference type="Proteomes" id="UP000029391"/>
    </source>
</evidence>
<accession>A0A091BE03</accession>